<sequence length="197" mass="20533">MLKSLIPLILATRTRACVLCRAKKVTAPPRPGCGPPPRAAAAAGVAAAVAAAPAYAVADAPGGDAPLIAAALAFFVAVLVDAGGDPVDPEREPDLANFGGEPEFAYVLLRGYKRAISPNLPKNCRFVPTCSEYTALAIKEFGFAKGFVLFIWRLMRCNPAGGKGYDSPAWPPVGFKAGDALPAPRGRMPSLVEEDVD</sequence>
<accession>A0A8J2SX69</accession>
<dbReference type="AlphaFoldDB" id="A0A8J2SX69"/>
<dbReference type="OrthoDB" id="1798at2759"/>
<dbReference type="InterPro" id="IPR002696">
    <property type="entry name" value="Membr_insert_effic_factor_YidD"/>
</dbReference>
<evidence type="ECO:0008006" key="4">
    <source>
        <dbReference type="Google" id="ProtNLM"/>
    </source>
</evidence>
<evidence type="ECO:0000256" key="1">
    <source>
        <dbReference type="SAM" id="SignalP"/>
    </source>
</evidence>
<dbReference type="EMBL" id="CAKKNE010000005">
    <property type="protein sequence ID" value="CAH0376292.1"/>
    <property type="molecule type" value="Genomic_DNA"/>
</dbReference>
<dbReference type="Proteomes" id="UP000789595">
    <property type="component" value="Unassembled WGS sequence"/>
</dbReference>
<comment type="caution">
    <text evidence="2">The sequence shown here is derived from an EMBL/GenBank/DDBJ whole genome shotgun (WGS) entry which is preliminary data.</text>
</comment>
<evidence type="ECO:0000313" key="3">
    <source>
        <dbReference type="Proteomes" id="UP000789595"/>
    </source>
</evidence>
<feature type="chain" id="PRO_5035144374" description="Membrane protein insertion efficiency factor" evidence="1">
    <location>
        <begin position="17"/>
        <end position="197"/>
    </location>
</feature>
<keyword evidence="3" id="KW-1185">Reference proteome</keyword>
<feature type="signal peptide" evidence="1">
    <location>
        <begin position="1"/>
        <end position="16"/>
    </location>
</feature>
<organism evidence="2 3">
    <name type="scientific">Pelagomonas calceolata</name>
    <dbReference type="NCBI Taxonomy" id="35677"/>
    <lineage>
        <taxon>Eukaryota</taxon>
        <taxon>Sar</taxon>
        <taxon>Stramenopiles</taxon>
        <taxon>Ochrophyta</taxon>
        <taxon>Pelagophyceae</taxon>
        <taxon>Pelagomonadales</taxon>
        <taxon>Pelagomonadaceae</taxon>
        <taxon>Pelagomonas</taxon>
    </lineage>
</organism>
<dbReference type="HAMAP" id="MF_00386">
    <property type="entry name" value="UPF0161_YidD"/>
    <property type="match status" value="1"/>
</dbReference>
<dbReference type="SMART" id="SM01234">
    <property type="entry name" value="Haemolytic"/>
    <property type="match status" value="1"/>
</dbReference>
<gene>
    <name evidence="2" type="ORF">PECAL_5P08640</name>
</gene>
<dbReference type="PANTHER" id="PTHR33383:SF1">
    <property type="entry name" value="MEMBRANE PROTEIN INSERTION EFFICIENCY FACTOR-RELATED"/>
    <property type="match status" value="1"/>
</dbReference>
<protein>
    <recommendedName>
        <fullName evidence="4">Membrane protein insertion efficiency factor</fullName>
    </recommendedName>
</protein>
<name>A0A8J2SX69_9STRA</name>
<reference evidence="2" key="1">
    <citation type="submission" date="2021-11" db="EMBL/GenBank/DDBJ databases">
        <authorList>
            <consortium name="Genoscope - CEA"/>
            <person name="William W."/>
        </authorList>
    </citation>
    <scope>NUCLEOTIDE SEQUENCE</scope>
</reference>
<dbReference type="NCBIfam" id="TIGR00278">
    <property type="entry name" value="membrane protein insertion efficiency factor YidD"/>
    <property type="match status" value="1"/>
</dbReference>
<proteinExistence type="inferred from homology"/>
<dbReference type="Pfam" id="PF01809">
    <property type="entry name" value="YidD"/>
    <property type="match status" value="1"/>
</dbReference>
<keyword evidence="1" id="KW-0732">Signal</keyword>
<dbReference type="PANTHER" id="PTHR33383">
    <property type="entry name" value="MEMBRANE PROTEIN INSERTION EFFICIENCY FACTOR-RELATED"/>
    <property type="match status" value="1"/>
</dbReference>
<evidence type="ECO:0000313" key="2">
    <source>
        <dbReference type="EMBL" id="CAH0376292.1"/>
    </source>
</evidence>